<gene>
    <name evidence="1" type="ORF">PC110_g22710</name>
</gene>
<dbReference type="VEuPathDB" id="FungiDB:PC110_g22710"/>
<dbReference type="OrthoDB" id="120754at2759"/>
<name>A0A329R7R8_9STRA</name>
<dbReference type="AlphaFoldDB" id="A0A329R7R8"/>
<evidence type="ECO:0000313" key="1">
    <source>
        <dbReference type="EMBL" id="RAW20847.1"/>
    </source>
</evidence>
<accession>A0A329R7R8</accession>
<organism evidence="1 2">
    <name type="scientific">Phytophthora cactorum</name>
    <dbReference type="NCBI Taxonomy" id="29920"/>
    <lineage>
        <taxon>Eukaryota</taxon>
        <taxon>Sar</taxon>
        <taxon>Stramenopiles</taxon>
        <taxon>Oomycota</taxon>
        <taxon>Peronosporomycetes</taxon>
        <taxon>Peronosporales</taxon>
        <taxon>Peronosporaceae</taxon>
        <taxon>Phytophthora</taxon>
    </lineage>
</organism>
<evidence type="ECO:0000313" key="2">
    <source>
        <dbReference type="Proteomes" id="UP000251314"/>
    </source>
</evidence>
<reference evidence="1 2" key="1">
    <citation type="submission" date="2018-01" db="EMBL/GenBank/DDBJ databases">
        <title>Draft genome of the strawberry crown rot pathogen Phytophthora cactorum.</title>
        <authorList>
            <person name="Armitage A.D."/>
            <person name="Lysoe E."/>
            <person name="Nellist C.F."/>
            <person name="Harrison R.J."/>
            <person name="Brurberg M.B."/>
        </authorList>
    </citation>
    <scope>NUCLEOTIDE SEQUENCE [LARGE SCALE GENOMIC DNA]</scope>
    <source>
        <strain evidence="1 2">10300</strain>
    </source>
</reference>
<protein>
    <submittedName>
        <fullName evidence="1">Uncharacterized protein</fullName>
    </submittedName>
</protein>
<comment type="caution">
    <text evidence="1">The sequence shown here is derived from an EMBL/GenBank/DDBJ whole genome shotgun (WGS) entry which is preliminary data.</text>
</comment>
<proteinExistence type="predicted"/>
<dbReference type="EMBL" id="MJFZ01002312">
    <property type="protein sequence ID" value="RAW20847.1"/>
    <property type="molecule type" value="Genomic_DNA"/>
</dbReference>
<sequence>MLALYARFRNEIKQVDAIFDLTPKGAMHRRIEALLVDLRVFKA</sequence>
<keyword evidence="2" id="KW-1185">Reference proteome</keyword>
<dbReference type="Proteomes" id="UP000251314">
    <property type="component" value="Unassembled WGS sequence"/>
</dbReference>